<evidence type="ECO:0000256" key="1">
    <source>
        <dbReference type="ARBA" id="ARBA00023015"/>
    </source>
</evidence>
<reference evidence="6" key="1">
    <citation type="submission" date="2023-02" db="EMBL/GenBank/DDBJ databases">
        <title>Gut commensal Christensenella minuta modulates host metabolism via a new class of secondary bile acids.</title>
        <authorList>
            <person name="Liu C."/>
        </authorList>
    </citation>
    <scope>NUCLEOTIDE SEQUENCE</scope>
    <source>
        <strain evidence="6">CA70</strain>
    </source>
</reference>
<keyword evidence="3" id="KW-0804">Transcription</keyword>
<dbReference type="SUPFAM" id="SSF53822">
    <property type="entry name" value="Periplasmic binding protein-like I"/>
    <property type="match status" value="1"/>
</dbReference>
<dbReference type="InterPro" id="IPR001387">
    <property type="entry name" value="Cro/C1-type_HTH"/>
</dbReference>
<dbReference type="AlphaFoldDB" id="A0AAU8AB67"/>
<dbReference type="PANTHER" id="PTHR30146:SF109">
    <property type="entry name" value="HTH-TYPE TRANSCRIPTIONAL REGULATOR GALS"/>
    <property type="match status" value="1"/>
</dbReference>
<feature type="domain" description="HTH lacI-type" evidence="4">
    <location>
        <begin position="3"/>
        <end position="57"/>
    </location>
</feature>
<sequence>MQPSIRDVAKLAGVSVSTVSNVRTGNKYVRPELVKRVNDAIAELDYVPNPMASGLRGKKNHIIGVIIPSYTHIFHSQILKGIQEVCFGRNLIINTYTTDMDQKIEEQCLRICLTSQPDGIIISSYANDAEKHGAKCYSLLRSITKSKKNIPIISIERYLPIVGVESILSDYEEASFQAVQHLIRLGRKNIAHIAGRAMYDVTQKRLSGYKRALESAGIPFDPALIRYGPFLPENGYSNMKDLLTQEDIDAVFAGNDEIGIGAIKAIKDTGYHVPDDIAIIGTDNIYTGTLISPSLSTIDIPSYRLGKTAITRLLELIDSEEKPNYLAPTYLKTKIIVRNSTDTSMHPPWDISGW</sequence>
<dbReference type="Gene3D" id="3.40.50.2300">
    <property type="match status" value="2"/>
</dbReference>
<dbReference type="SUPFAM" id="SSF47413">
    <property type="entry name" value="lambda repressor-like DNA-binding domains"/>
    <property type="match status" value="1"/>
</dbReference>
<accession>A0AAU8AB67</accession>
<keyword evidence="2 6" id="KW-0238">DNA-binding</keyword>
<organism evidence="6">
    <name type="scientific">Christensenella massiliensis</name>
    <dbReference type="NCBI Taxonomy" id="1805714"/>
    <lineage>
        <taxon>Bacteria</taxon>
        <taxon>Bacillati</taxon>
        <taxon>Bacillota</taxon>
        <taxon>Clostridia</taxon>
        <taxon>Christensenellales</taxon>
        <taxon>Christensenellaceae</taxon>
        <taxon>Christensenella</taxon>
    </lineage>
</organism>
<protein>
    <submittedName>
        <fullName evidence="6">LacI family DNA-binding transcriptional regulator</fullName>
    </submittedName>
</protein>
<dbReference type="InterPro" id="IPR010982">
    <property type="entry name" value="Lambda_DNA-bd_dom_sf"/>
</dbReference>
<evidence type="ECO:0000256" key="3">
    <source>
        <dbReference type="ARBA" id="ARBA00023163"/>
    </source>
</evidence>
<gene>
    <name evidence="6" type="ORF">PUP29_05445</name>
</gene>
<evidence type="ECO:0000256" key="2">
    <source>
        <dbReference type="ARBA" id="ARBA00023125"/>
    </source>
</evidence>
<feature type="domain" description="HTH cro/C1-type" evidence="5">
    <location>
        <begin position="4"/>
        <end position="47"/>
    </location>
</feature>
<dbReference type="PROSITE" id="PS50943">
    <property type="entry name" value="HTH_CROC1"/>
    <property type="match status" value="1"/>
</dbReference>
<dbReference type="PROSITE" id="PS50932">
    <property type="entry name" value="HTH_LACI_2"/>
    <property type="match status" value="1"/>
</dbReference>
<dbReference type="InterPro" id="IPR028082">
    <property type="entry name" value="Peripla_BP_I"/>
</dbReference>
<keyword evidence="1" id="KW-0805">Transcription regulation</keyword>
<dbReference type="InterPro" id="IPR046335">
    <property type="entry name" value="LacI/GalR-like_sensor"/>
</dbReference>
<dbReference type="RefSeq" id="WP_079546774.1">
    <property type="nucleotide sequence ID" value="NZ_CP117826.1"/>
</dbReference>
<dbReference type="Pfam" id="PF13377">
    <property type="entry name" value="Peripla_BP_3"/>
    <property type="match status" value="1"/>
</dbReference>
<evidence type="ECO:0000259" key="5">
    <source>
        <dbReference type="PROSITE" id="PS50943"/>
    </source>
</evidence>
<name>A0AAU8AB67_9FIRM</name>
<dbReference type="InterPro" id="IPR000843">
    <property type="entry name" value="HTH_LacI"/>
</dbReference>
<dbReference type="CDD" id="cd06267">
    <property type="entry name" value="PBP1_LacI_sugar_binding-like"/>
    <property type="match status" value="1"/>
</dbReference>
<dbReference type="CDD" id="cd01392">
    <property type="entry name" value="HTH_LacI"/>
    <property type="match status" value="1"/>
</dbReference>
<dbReference type="SMART" id="SM00354">
    <property type="entry name" value="HTH_LACI"/>
    <property type="match status" value="1"/>
</dbReference>
<proteinExistence type="predicted"/>
<dbReference type="PANTHER" id="PTHR30146">
    <property type="entry name" value="LACI-RELATED TRANSCRIPTIONAL REPRESSOR"/>
    <property type="match status" value="1"/>
</dbReference>
<dbReference type="Pfam" id="PF00356">
    <property type="entry name" value="LacI"/>
    <property type="match status" value="1"/>
</dbReference>
<dbReference type="EMBL" id="CP117826">
    <property type="protein sequence ID" value="XCC63358.1"/>
    <property type="molecule type" value="Genomic_DNA"/>
</dbReference>
<dbReference type="GO" id="GO:0003700">
    <property type="term" value="F:DNA-binding transcription factor activity"/>
    <property type="evidence" value="ECO:0007669"/>
    <property type="project" value="TreeGrafter"/>
</dbReference>
<dbReference type="GO" id="GO:0000976">
    <property type="term" value="F:transcription cis-regulatory region binding"/>
    <property type="evidence" value="ECO:0007669"/>
    <property type="project" value="TreeGrafter"/>
</dbReference>
<evidence type="ECO:0000259" key="4">
    <source>
        <dbReference type="PROSITE" id="PS50932"/>
    </source>
</evidence>
<evidence type="ECO:0000313" key="6">
    <source>
        <dbReference type="EMBL" id="XCC63358.1"/>
    </source>
</evidence>
<dbReference type="Gene3D" id="1.10.260.40">
    <property type="entry name" value="lambda repressor-like DNA-binding domains"/>
    <property type="match status" value="1"/>
</dbReference>